<protein>
    <submittedName>
        <fullName evidence="1">13169_t:CDS:1</fullName>
    </submittedName>
</protein>
<reference evidence="1" key="1">
    <citation type="submission" date="2021-06" db="EMBL/GenBank/DDBJ databases">
        <authorList>
            <person name="Kallberg Y."/>
            <person name="Tangrot J."/>
            <person name="Rosling A."/>
        </authorList>
    </citation>
    <scope>NUCLEOTIDE SEQUENCE</scope>
    <source>
        <strain evidence="1">MA461A</strain>
    </source>
</reference>
<organism evidence="1 2">
    <name type="scientific">Racocetra persica</name>
    <dbReference type="NCBI Taxonomy" id="160502"/>
    <lineage>
        <taxon>Eukaryota</taxon>
        <taxon>Fungi</taxon>
        <taxon>Fungi incertae sedis</taxon>
        <taxon>Mucoromycota</taxon>
        <taxon>Glomeromycotina</taxon>
        <taxon>Glomeromycetes</taxon>
        <taxon>Diversisporales</taxon>
        <taxon>Gigasporaceae</taxon>
        <taxon>Racocetra</taxon>
    </lineage>
</organism>
<dbReference type="EMBL" id="CAJVQC010009472">
    <property type="protein sequence ID" value="CAG8604974.1"/>
    <property type="molecule type" value="Genomic_DNA"/>
</dbReference>
<dbReference type="Proteomes" id="UP000789920">
    <property type="component" value="Unassembled WGS sequence"/>
</dbReference>
<accession>A0ACA9MR44</accession>
<sequence>WIEELTSECSNRINKRQFLKADNVRPYPEPEADNAERSPEPVKHFDHKYTSTIINTQEISSKLMSTSNLVIISNPINSLKIPD</sequence>
<evidence type="ECO:0000313" key="1">
    <source>
        <dbReference type="EMBL" id="CAG8604974.1"/>
    </source>
</evidence>
<name>A0ACA9MR44_9GLOM</name>
<comment type="caution">
    <text evidence="1">The sequence shown here is derived from an EMBL/GenBank/DDBJ whole genome shotgun (WGS) entry which is preliminary data.</text>
</comment>
<proteinExistence type="predicted"/>
<evidence type="ECO:0000313" key="2">
    <source>
        <dbReference type="Proteomes" id="UP000789920"/>
    </source>
</evidence>
<keyword evidence="2" id="KW-1185">Reference proteome</keyword>
<feature type="non-terminal residue" evidence="1">
    <location>
        <position position="1"/>
    </location>
</feature>
<feature type="non-terminal residue" evidence="1">
    <location>
        <position position="83"/>
    </location>
</feature>
<gene>
    <name evidence="1" type="ORF">RPERSI_LOCUS6066</name>
</gene>